<dbReference type="Proteomes" id="UP000247810">
    <property type="component" value="Unassembled WGS sequence"/>
</dbReference>
<dbReference type="OrthoDB" id="5090196at2759"/>
<keyword evidence="2" id="KW-0812">Transmembrane</keyword>
<name>A0A319D8Q2_9EURO</name>
<dbReference type="AlphaFoldDB" id="A0A319D8Q2"/>
<keyword evidence="2" id="KW-0472">Membrane</keyword>
<evidence type="ECO:0000313" key="3">
    <source>
        <dbReference type="EMBL" id="PYH93514.1"/>
    </source>
</evidence>
<accession>A0A319D8Q2</accession>
<feature type="compositionally biased region" description="Low complexity" evidence="1">
    <location>
        <begin position="1"/>
        <end position="35"/>
    </location>
</feature>
<sequence length="107" mass="11519">MSSSLRSSARLLRGTTTTTTTTTTTAAAPSLTSAAQPVSPHLHHLHRQPRLRLHRPYSSSPPPPPASPYSRSNFKILPFLTIIAIGTGSYVLLVKSRTGVHKPKPSN</sequence>
<feature type="non-terminal residue" evidence="3">
    <location>
        <position position="107"/>
    </location>
</feature>
<evidence type="ECO:0000256" key="2">
    <source>
        <dbReference type="SAM" id="Phobius"/>
    </source>
</evidence>
<reference evidence="3 4" key="1">
    <citation type="submission" date="2018-02" db="EMBL/GenBank/DDBJ databases">
        <title>The genomes of Aspergillus section Nigri reveals drivers in fungal speciation.</title>
        <authorList>
            <consortium name="DOE Joint Genome Institute"/>
            <person name="Vesth T.C."/>
            <person name="Nybo J."/>
            <person name="Theobald S."/>
            <person name="Brandl J."/>
            <person name="Frisvad J.C."/>
            <person name="Nielsen K.F."/>
            <person name="Lyhne E.K."/>
            <person name="Kogle M.E."/>
            <person name="Kuo A."/>
            <person name="Riley R."/>
            <person name="Clum A."/>
            <person name="Nolan M."/>
            <person name="Lipzen A."/>
            <person name="Salamov A."/>
            <person name="Henrissat B."/>
            <person name="Wiebenga A."/>
            <person name="De vries R.P."/>
            <person name="Grigoriev I.V."/>
            <person name="Mortensen U.H."/>
            <person name="Andersen M.R."/>
            <person name="Baker S.E."/>
        </authorList>
    </citation>
    <scope>NUCLEOTIDE SEQUENCE [LARGE SCALE GENOMIC DNA]</scope>
    <source>
        <strain evidence="3 4">CBS 707.79</strain>
    </source>
</reference>
<feature type="compositionally biased region" description="Basic residues" evidence="1">
    <location>
        <begin position="41"/>
        <end position="55"/>
    </location>
</feature>
<dbReference type="EMBL" id="KZ825892">
    <property type="protein sequence ID" value="PYH93514.1"/>
    <property type="molecule type" value="Genomic_DNA"/>
</dbReference>
<feature type="region of interest" description="Disordered" evidence="1">
    <location>
        <begin position="1"/>
        <end position="70"/>
    </location>
</feature>
<keyword evidence="2" id="KW-1133">Transmembrane helix</keyword>
<proteinExistence type="predicted"/>
<protein>
    <submittedName>
        <fullName evidence="3">Uncharacterized protein</fullName>
    </submittedName>
</protein>
<gene>
    <name evidence="3" type="ORF">BO71DRAFT_410155</name>
</gene>
<evidence type="ECO:0000256" key="1">
    <source>
        <dbReference type="SAM" id="MobiDB-lite"/>
    </source>
</evidence>
<feature type="transmembrane region" description="Helical" evidence="2">
    <location>
        <begin position="76"/>
        <end position="94"/>
    </location>
</feature>
<dbReference type="VEuPathDB" id="FungiDB:BO71DRAFT_410155"/>
<keyword evidence="4" id="KW-1185">Reference proteome</keyword>
<organism evidence="3 4">
    <name type="scientific">Aspergillus ellipticus CBS 707.79</name>
    <dbReference type="NCBI Taxonomy" id="1448320"/>
    <lineage>
        <taxon>Eukaryota</taxon>
        <taxon>Fungi</taxon>
        <taxon>Dikarya</taxon>
        <taxon>Ascomycota</taxon>
        <taxon>Pezizomycotina</taxon>
        <taxon>Eurotiomycetes</taxon>
        <taxon>Eurotiomycetidae</taxon>
        <taxon>Eurotiales</taxon>
        <taxon>Aspergillaceae</taxon>
        <taxon>Aspergillus</taxon>
        <taxon>Aspergillus subgen. Circumdati</taxon>
    </lineage>
</organism>
<evidence type="ECO:0000313" key="4">
    <source>
        <dbReference type="Proteomes" id="UP000247810"/>
    </source>
</evidence>